<name>A0A316M7S2_9CLOT</name>
<dbReference type="AlphaFoldDB" id="A0A316M7S2"/>
<dbReference type="Pfam" id="PF10543">
    <property type="entry name" value="ORF6N"/>
    <property type="match status" value="1"/>
</dbReference>
<feature type="coiled-coil region" evidence="1">
    <location>
        <begin position="152"/>
        <end position="186"/>
    </location>
</feature>
<dbReference type="Proteomes" id="UP000246114">
    <property type="component" value="Unassembled WGS sequence"/>
</dbReference>
<feature type="domain" description="KilA-N DNA-binding" evidence="2">
    <location>
        <begin position="28"/>
        <end position="108"/>
    </location>
</feature>
<dbReference type="InterPro" id="IPR018873">
    <property type="entry name" value="KilA-N_DNA-bd_domain"/>
</dbReference>
<organism evidence="3 4">
    <name type="scientific">Clostridium cadaveris</name>
    <dbReference type="NCBI Taxonomy" id="1529"/>
    <lineage>
        <taxon>Bacteria</taxon>
        <taxon>Bacillati</taxon>
        <taxon>Bacillota</taxon>
        <taxon>Clostridia</taxon>
        <taxon>Eubacteriales</taxon>
        <taxon>Clostridiaceae</taxon>
        <taxon>Clostridium</taxon>
    </lineage>
</organism>
<evidence type="ECO:0000313" key="3">
    <source>
        <dbReference type="EMBL" id="PWL54597.1"/>
    </source>
</evidence>
<evidence type="ECO:0000256" key="1">
    <source>
        <dbReference type="SAM" id="Coils"/>
    </source>
</evidence>
<keyword evidence="1" id="KW-0175">Coiled coil</keyword>
<evidence type="ECO:0000259" key="2">
    <source>
        <dbReference type="Pfam" id="PF10543"/>
    </source>
</evidence>
<gene>
    <name evidence="3" type="ORF">DBY38_03620</name>
</gene>
<evidence type="ECO:0000313" key="4">
    <source>
        <dbReference type="Proteomes" id="UP000246114"/>
    </source>
</evidence>
<reference evidence="3 4" key="1">
    <citation type="submission" date="2018-03" db="EMBL/GenBank/DDBJ databases">
        <title>The uncultured portion of the human microbiome is neutrally assembled.</title>
        <authorList>
            <person name="Jeraldo P."/>
            <person name="Boardman L."/>
            <person name="White B.A."/>
            <person name="Nelson H."/>
            <person name="Goldenfeld N."/>
            <person name="Chia N."/>
        </authorList>
    </citation>
    <scope>NUCLEOTIDE SEQUENCE [LARGE SCALE GENOMIC DNA]</scope>
    <source>
        <strain evidence="3">CIM:MAG 903</strain>
    </source>
</reference>
<protein>
    <recommendedName>
        <fullName evidence="2">KilA-N DNA-binding domain-containing protein</fullName>
    </recommendedName>
</protein>
<dbReference type="EMBL" id="QAMZ01000019">
    <property type="protein sequence ID" value="PWL54597.1"/>
    <property type="molecule type" value="Genomic_DNA"/>
</dbReference>
<sequence>MKQLIKINGIKEIEGMKFHDIEGGFGEGKKAMLVKEIASIHGRDVGRINEAINRNRKRFKDGTDIIDLRWTEVAIDLCVSGIYTQNSINASSNIYLLSERGYAKLLKILEDDMAWEQYEKLVDGYFNMRADMKEQSKPTCIEDLIIMQAQSLKDMREQVNQANYHALEAKAEAEKSREEIQAMRDAITLDSNGWRKETTAIINKIATKLGGFSEVNLLKREIYKLLDTRLGVDVNRRLLEKKKRMALEGVCKSKIDKVNVLDVIAEDKKLIDGYVNII</sequence>
<comment type="caution">
    <text evidence="3">The sequence shown here is derived from an EMBL/GenBank/DDBJ whole genome shotgun (WGS) entry which is preliminary data.</text>
</comment>
<proteinExistence type="predicted"/>
<feature type="non-terminal residue" evidence="3">
    <location>
        <position position="278"/>
    </location>
</feature>
<accession>A0A316M7S2</accession>